<accession>A0ABY7T1I3</accession>
<keyword evidence="7" id="KW-1133">Transmembrane helix</keyword>
<dbReference type="PIRSF" id="PIRSF026649">
    <property type="entry name" value="MsbB"/>
    <property type="match status" value="1"/>
</dbReference>
<gene>
    <name evidence="8" type="ORF">PQO05_15370</name>
</gene>
<keyword evidence="4" id="KW-0808">Transferase</keyword>
<dbReference type="EMBL" id="CP117167">
    <property type="protein sequence ID" value="WCT10113.1"/>
    <property type="molecule type" value="Genomic_DNA"/>
</dbReference>
<feature type="transmembrane region" description="Helical" evidence="7">
    <location>
        <begin position="12"/>
        <end position="40"/>
    </location>
</feature>
<dbReference type="Proteomes" id="UP001216139">
    <property type="component" value="Chromosome"/>
</dbReference>
<name>A0ABY7T1I3_9SPHI</name>
<evidence type="ECO:0000256" key="4">
    <source>
        <dbReference type="ARBA" id="ARBA00022679"/>
    </source>
</evidence>
<dbReference type="RefSeq" id="WP_273628218.1">
    <property type="nucleotide sequence ID" value="NZ_CP117167.1"/>
</dbReference>
<evidence type="ECO:0000313" key="8">
    <source>
        <dbReference type="EMBL" id="WCT10113.1"/>
    </source>
</evidence>
<comment type="subcellular location">
    <subcellularLocation>
        <location evidence="1">Cell inner membrane</location>
    </subcellularLocation>
</comment>
<reference evidence="8 9" key="1">
    <citation type="submission" date="2023-02" db="EMBL/GenBank/DDBJ databases">
        <title>Genome sequence of Mucilaginibacter jinjuensis strain KACC 16571.</title>
        <authorList>
            <person name="Kim S."/>
            <person name="Heo J."/>
            <person name="Kwon S.-W."/>
        </authorList>
    </citation>
    <scope>NUCLEOTIDE SEQUENCE [LARGE SCALE GENOMIC DNA]</scope>
    <source>
        <strain evidence="8 9">KACC 16571</strain>
    </source>
</reference>
<sequence>MIKKGLTSLAIFFLYLLSLLPFWFLYLIADFLYLILFYIAGYRRAVVQENLRNSFPEKTEDERKIIEKKYFHYLADLFVETIKAISMTEKQVKRRMYLLNEEVVQHYFEQNRSIVAVVGHYGNWEWGALRTSFLTNHRRIIIYKPLHDKASDELYKKVRSKFGVTLVTMKATLRKMVEYRNELSISVFASDQTPVREEAHFFTPFLNQPTAVFLGIEKIATLFNSVVIFADIRRVKRGYYQCTFVPLIEEPKQTAEYQITEAHVQYLEKVIREEPPYWLWSHRRWKFKPE</sequence>
<dbReference type="Pfam" id="PF03279">
    <property type="entry name" value="Lip_A_acyltrans"/>
    <property type="match status" value="1"/>
</dbReference>
<evidence type="ECO:0000256" key="7">
    <source>
        <dbReference type="SAM" id="Phobius"/>
    </source>
</evidence>
<dbReference type="InterPro" id="IPR004960">
    <property type="entry name" value="LipA_acyltrans"/>
</dbReference>
<evidence type="ECO:0000313" key="9">
    <source>
        <dbReference type="Proteomes" id="UP001216139"/>
    </source>
</evidence>
<proteinExistence type="predicted"/>
<evidence type="ECO:0000256" key="1">
    <source>
        <dbReference type="ARBA" id="ARBA00004533"/>
    </source>
</evidence>
<dbReference type="GO" id="GO:0016746">
    <property type="term" value="F:acyltransferase activity"/>
    <property type="evidence" value="ECO:0007669"/>
    <property type="project" value="UniProtKB-KW"/>
</dbReference>
<dbReference type="PANTHER" id="PTHR30606">
    <property type="entry name" value="LIPID A BIOSYNTHESIS LAUROYL ACYLTRANSFERASE"/>
    <property type="match status" value="1"/>
</dbReference>
<keyword evidence="3" id="KW-0997">Cell inner membrane</keyword>
<evidence type="ECO:0000256" key="3">
    <source>
        <dbReference type="ARBA" id="ARBA00022519"/>
    </source>
</evidence>
<evidence type="ECO:0000256" key="6">
    <source>
        <dbReference type="ARBA" id="ARBA00023315"/>
    </source>
</evidence>
<evidence type="ECO:0000256" key="2">
    <source>
        <dbReference type="ARBA" id="ARBA00022475"/>
    </source>
</evidence>
<protein>
    <submittedName>
        <fullName evidence="8">Lysophospholipid acyltransferase family protein</fullName>
    </submittedName>
</protein>
<keyword evidence="7" id="KW-0812">Transmembrane</keyword>
<dbReference type="PANTHER" id="PTHR30606:SF10">
    <property type="entry name" value="PHOSPHATIDYLINOSITOL MANNOSIDE ACYLTRANSFERASE"/>
    <property type="match status" value="1"/>
</dbReference>
<keyword evidence="6 8" id="KW-0012">Acyltransferase</keyword>
<evidence type="ECO:0000256" key="5">
    <source>
        <dbReference type="ARBA" id="ARBA00023136"/>
    </source>
</evidence>
<keyword evidence="9" id="KW-1185">Reference proteome</keyword>
<keyword evidence="5 7" id="KW-0472">Membrane</keyword>
<organism evidence="8 9">
    <name type="scientific">Mucilaginibacter jinjuensis</name>
    <dbReference type="NCBI Taxonomy" id="1176721"/>
    <lineage>
        <taxon>Bacteria</taxon>
        <taxon>Pseudomonadati</taxon>
        <taxon>Bacteroidota</taxon>
        <taxon>Sphingobacteriia</taxon>
        <taxon>Sphingobacteriales</taxon>
        <taxon>Sphingobacteriaceae</taxon>
        <taxon>Mucilaginibacter</taxon>
    </lineage>
</organism>
<dbReference type="CDD" id="cd07984">
    <property type="entry name" value="LPLAT_LABLAT-like"/>
    <property type="match status" value="1"/>
</dbReference>
<keyword evidence="2" id="KW-1003">Cell membrane</keyword>